<evidence type="ECO:0000256" key="11">
    <source>
        <dbReference type="ARBA" id="ARBA00022694"/>
    </source>
</evidence>
<dbReference type="PIRSF" id="PIRSF000386">
    <property type="entry name" value="tRNA_mtase"/>
    <property type="match status" value="1"/>
</dbReference>
<dbReference type="InterPro" id="IPR029026">
    <property type="entry name" value="tRNA_m1G_MTases_N"/>
</dbReference>
<protein>
    <recommendedName>
        <fullName evidence="6">tRNA (guanine-N(1)-)-methyltransferase</fullName>
        <ecNumber evidence="5">2.1.1.228</ecNumber>
    </recommendedName>
    <alternativeName>
        <fullName evidence="12">M1G-methyltransferase</fullName>
    </alternativeName>
    <alternativeName>
        <fullName evidence="13">tRNA [GM37] methyltransferase</fullName>
    </alternativeName>
</protein>
<evidence type="ECO:0000256" key="14">
    <source>
        <dbReference type="ARBA" id="ARBA00047783"/>
    </source>
</evidence>
<organism evidence="16">
    <name type="scientific">hydrocarbon metagenome</name>
    <dbReference type="NCBI Taxonomy" id="938273"/>
    <lineage>
        <taxon>unclassified sequences</taxon>
        <taxon>metagenomes</taxon>
        <taxon>ecological metagenomes</taxon>
    </lineage>
</organism>
<dbReference type="AlphaFoldDB" id="A0A0W8E8B3"/>
<dbReference type="InterPro" id="IPR023148">
    <property type="entry name" value="tRNA_m1G_MeTrfase_C_sf"/>
</dbReference>
<dbReference type="EC" id="2.1.1.228" evidence="5"/>
<name>A0A0W8E8B3_9ZZZZ</name>
<dbReference type="GO" id="GO:0052906">
    <property type="term" value="F:tRNA (guanine(37)-N1)-methyltransferase activity"/>
    <property type="evidence" value="ECO:0007669"/>
    <property type="project" value="UniProtKB-EC"/>
</dbReference>
<keyword evidence="8 16" id="KW-0489">Methyltransferase</keyword>
<comment type="caution">
    <text evidence="16">The sequence shown here is derived from an EMBL/GenBank/DDBJ whole genome shotgun (WGS) entry which is preliminary data.</text>
</comment>
<dbReference type="CDD" id="cd18080">
    <property type="entry name" value="TrmD-like"/>
    <property type="match status" value="1"/>
</dbReference>
<comment type="function">
    <text evidence="1">Specifically methylates guanosine-37 in various tRNAs.</text>
</comment>
<evidence type="ECO:0000256" key="6">
    <source>
        <dbReference type="ARBA" id="ARBA00014679"/>
    </source>
</evidence>
<dbReference type="EMBL" id="LNQE01001844">
    <property type="protein sequence ID" value="KUG04609.1"/>
    <property type="molecule type" value="Genomic_DNA"/>
</dbReference>
<evidence type="ECO:0000256" key="10">
    <source>
        <dbReference type="ARBA" id="ARBA00022691"/>
    </source>
</evidence>
<evidence type="ECO:0000256" key="7">
    <source>
        <dbReference type="ARBA" id="ARBA00022490"/>
    </source>
</evidence>
<dbReference type="Gene3D" id="1.10.1270.20">
    <property type="entry name" value="tRNA(m1g37)methyltransferase, domain 2"/>
    <property type="match status" value="1"/>
</dbReference>
<dbReference type="HAMAP" id="MF_00605">
    <property type="entry name" value="TrmD"/>
    <property type="match status" value="1"/>
</dbReference>
<dbReference type="Pfam" id="PF01746">
    <property type="entry name" value="tRNA_m1G_MT"/>
    <property type="match status" value="1"/>
</dbReference>
<dbReference type="NCBIfam" id="NF000648">
    <property type="entry name" value="PRK00026.1"/>
    <property type="match status" value="1"/>
</dbReference>
<evidence type="ECO:0000256" key="12">
    <source>
        <dbReference type="ARBA" id="ARBA00029736"/>
    </source>
</evidence>
<accession>A0A0W8E8B3</accession>
<comment type="similarity">
    <text evidence="3">Belongs to the RNA methyltransferase TrmD family.</text>
</comment>
<evidence type="ECO:0000256" key="13">
    <source>
        <dbReference type="ARBA" id="ARBA00033392"/>
    </source>
</evidence>
<comment type="subunit">
    <text evidence="4">Homodimer.</text>
</comment>
<evidence type="ECO:0000256" key="5">
    <source>
        <dbReference type="ARBA" id="ARBA00012807"/>
    </source>
</evidence>
<keyword evidence="7" id="KW-0963">Cytoplasm</keyword>
<dbReference type="InterPro" id="IPR029028">
    <property type="entry name" value="Alpha/beta_knot_MTases"/>
</dbReference>
<dbReference type="FunFam" id="1.10.1270.20:FF:000001">
    <property type="entry name" value="tRNA (guanine-N(1)-)-methyltransferase"/>
    <property type="match status" value="1"/>
</dbReference>
<keyword evidence="10" id="KW-0949">S-adenosyl-L-methionine</keyword>
<evidence type="ECO:0000256" key="4">
    <source>
        <dbReference type="ARBA" id="ARBA00011738"/>
    </source>
</evidence>
<dbReference type="InterPro" id="IPR002649">
    <property type="entry name" value="tRNA_m1G_MeTrfase_TrmD"/>
</dbReference>
<evidence type="ECO:0000313" key="16">
    <source>
        <dbReference type="EMBL" id="KUG04609.1"/>
    </source>
</evidence>
<keyword evidence="11" id="KW-0819">tRNA processing</keyword>
<evidence type="ECO:0000256" key="1">
    <source>
        <dbReference type="ARBA" id="ARBA00002634"/>
    </source>
</evidence>
<dbReference type="GO" id="GO:0002939">
    <property type="term" value="P:tRNA N1-guanine methylation"/>
    <property type="evidence" value="ECO:0007669"/>
    <property type="project" value="TreeGrafter"/>
</dbReference>
<feature type="domain" description="tRNA methyltransferase TRMD/TRM10-type" evidence="15">
    <location>
        <begin position="1"/>
        <end position="220"/>
    </location>
</feature>
<evidence type="ECO:0000256" key="8">
    <source>
        <dbReference type="ARBA" id="ARBA00022603"/>
    </source>
</evidence>
<dbReference type="FunFam" id="3.40.1280.10:FF:000001">
    <property type="entry name" value="tRNA (guanine-N(1)-)-methyltransferase"/>
    <property type="match status" value="1"/>
</dbReference>
<comment type="catalytic activity">
    <reaction evidence="14">
        <text>guanosine(37) in tRNA + S-adenosyl-L-methionine = N(1)-methylguanosine(37) in tRNA + S-adenosyl-L-homocysteine + H(+)</text>
        <dbReference type="Rhea" id="RHEA:36899"/>
        <dbReference type="Rhea" id="RHEA-COMP:10145"/>
        <dbReference type="Rhea" id="RHEA-COMP:10147"/>
        <dbReference type="ChEBI" id="CHEBI:15378"/>
        <dbReference type="ChEBI" id="CHEBI:57856"/>
        <dbReference type="ChEBI" id="CHEBI:59789"/>
        <dbReference type="ChEBI" id="CHEBI:73542"/>
        <dbReference type="ChEBI" id="CHEBI:74269"/>
        <dbReference type="EC" id="2.1.1.228"/>
    </reaction>
</comment>
<proteinExistence type="inferred from homology"/>
<dbReference type="Gene3D" id="3.40.1280.10">
    <property type="match status" value="1"/>
</dbReference>
<dbReference type="NCBIfam" id="TIGR00088">
    <property type="entry name" value="trmD"/>
    <property type="match status" value="1"/>
</dbReference>
<dbReference type="InterPro" id="IPR016009">
    <property type="entry name" value="tRNA_MeTrfase_TRMD/TRM10"/>
</dbReference>
<gene>
    <name evidence="16" type="ORF">ASZ90_017970</name>
</gene>
<dbReference type="PANTHER" id="PTHR46417">
    <property type="entry name" value="TRNA (GUANINE-N(1)-)-METHYLTRANSFERASE"/>
    <property type="match status" value="1"/>
</dbReference>
<sequence length="260" mass="29675">MKIDVLTLFPQVFSSTFEESIIKRAREKSLAEIMISNIRDYTTDKHRQVDDYPYGGGPGMVMKADVVEAAINHHRTNDSWVIYMSPQGRVLEQKRVEDLANKDHLIILCGHYEGIDERAADIFDEEISIGDYILTGGEIPAMVLIDSVVRLIPGVLGDAKSLDEESFSASLLEYPHYTRPAVYANNEVPSVLLSGHHENIRKWRKKQSLLRTLLKRPDLLLKHQFDDEEKQMLYQILFDRENKTSEEIQGIHSAPSLPDV</sequence>
<reference evidence="16" key="1">
    <citation type="journal article" date="2015" name="Proc. Natl. Acad. Sci. U.S.A.">
        <title>Networks of energetic and metabolic interactions define dynamics in microbial communities.</title>
        <authorList>
            <person name="Embree M."/>
            <person name="Liu J.K."/>
            <person name="Al-Bassam M.M."/>
            <person name="Zengler K."/>
        </authorList>
    </citation>
    <scope>NUCLEOTIDE SEQUENCE</scope>
</reference>
<dbReference type="SUPFAM" id="SSF75217">
    <property type="entry name" value="alpha/beta knot"/>
    <property type="match status" value="1"/>
</dbReference>
<dbReference type="GO" id="GO:0005829">
    <property type="term" value="C:cytosol"/>
    <property type="evidence" value="ECO:0007669"/>
    <property type="project" value="TreeGrafter"/>
</dbReference>
<evidence type="ECO:0000256" key="2">
    <source>
        <dbReference type="ARBA" id="ARBA00004496"/>
    </source>
</evidence>
<comment type="subcellular location">
    <subcellularLocation>
        <location evidence="2">Cytoplasm</location>
    </subcellularLocation>
</comment>
<evidence type="ECO:0000256" key="3">
    <source>
        <dbReference type="ARBA" id="ARBA00007630"/>
    </source>
</evidence>
<evidence type="ECO:0000259" key="15">
    <source>
        <dbReference type="Pfam" id="PF01746"/>
    </source>
</evidence>
<keyword evidence="9 16" id="KW-0808">Transferase</keyword>
<evidence type="ECO:0000256" key="9">
    <source>
        <dbReference type="ARBA" id="ARBA00022679"/>
    </source>
</evidence>
<dbReference type="PANTHER" id="PTHR46417:SF1">
    <property type="entry name" value="TRNA (GUANINE-N(1)-)-METHYLTRANSFERASE"/>
    <property type="match status" value="1"/>
</dbReference>